<proteinExistence type="predicted"/>
<evidence type="ECO:0000313" key="2">
    <source>
        <dbReference type="Proteomes" id="UP000640725"/>
    </source>
</evidence>
<organism evidence="1 2">
    <name type="scientific">Planktothrix mougeotii LEGE 06226</name>
    <dbReference type="NCBI Taxonomy" id="1828728"/>
    <lineage>
        <taxon>Bacteria</taxon>
        <taxon>Bacillati</taxon>
        <taxon>Cyanobacteriota</taxon>
        <taxon>Cyanophyceae</taxon>
        <taxon>Oscillatoriophycideae</taxon>
        <taxon>Oscillatoriales</taxon>
        <taxon>Microcoleaceae</taxon>
        <taxon>Planktothrix</taxon>
    </lineage>
</organism>
<protein>
    <submittedName>
        <fullName evidence="1">Uncharacterized protein</fullName>
    </submittedName>
</protein>
<keyword evidence="2" id="KW-1185">Reference proteome</keyword>
<sequence length="89" mass="10784">MKRVVWKRVLEWAFDSLFPWVEEKSPIFAPIVRQTFATLDSIIMSPIQWVRQITFNKAPKVVIEEQIDFYDRDLPDEVREAFIRREKKD</sequence>
<dbReference type="Proteomes" id="UP000640725">
    <property type="component" value="Unassembled WGS sequence"/>
</dbReference>
<dbReference type="EMBL" id="JADEWU010000057">
    <property type="protein sequence ID" value="MBE9145428.1"/>
    <property type="molecule type" value="Genomic_DNA"/>
</dbReference>
<reference evidence="1 2" key="1">
    <citation type="submission" date="2020-10" db="EMBL/GenBank/DDBJ databases">
        <authorList>
            <person name="Castelo-Branco R."/>
            <person name="Eusebio N."/>
            <person name="Adriana R."/>
            <person name="Vieira A."/>
            <person name="Brugerolle De Fraissinette N."/>
            <person name="Rezende De Castro R."/>
            <person name="Schneider M.P."/>
            <person name="Vasconcelos V."/>
            <person name="Leao P.N."/>
        </authorList>
    </citation>
    <scope>NUCLEOTIDE SEQUENCE [LARGE SCALE GENOMIC DNA]</scope>
    <source>
        <strain evidence="1 2">LEGE 06226</strain>
    </source>
</reference>
<accession>A0ABR9UG32</accession>
<evidence type="ECO:0000313" key="1">
    <source>
        <dbReference type="EMBL" id="MBE9145428.1"/>
    </source>
</evidence>
<gene>
    <name evidence="1" type="ORF">IQ236_19725</name>
</gene>
<name>A0ABR9UG32_9CYAN</name>
<comment type="caution">
    <text evidence="1">The sequence shown here is derived from an EMBL/GenBank/DDBJ whole genome shotgun (WGS) entry which is preliminary data.</text>
</comment>
<dbReference type="RefSeq" id="WP_193870873.1">
    <property type="nucleotide sequence ID" value="NZ_JADEWU010000057.1"/>
</dbReference>